<sequence>MTVTMNEEPANGQQWGLTFEGVKTVRVRQVPIPTIQEPTDCIVRTSLVGVCGSDLHAYHGREAGCDHGTVMGHELVGIVDAVGASVTSLKVGDRVMCPFTTNCGSCFYCKRGLTARCTTGQLFGWKSGGKGLDGGQAQYVRVPLADGTLSRIPEGVTDEEALLLGDIFSTGFFCADNGGIEADQDQVVAVIGCGPVGLMAILGARELGAKRVIAIDMVTDRLDLAKEYGAEPVHLKEQDPLAAVHAATEGRGADVVLEVVGSESAMELAYKLLRPGGTLSCVGVHNEDKLAFSPNDAYDKNITFRIGRCPARHFMEKLVPVVVSKKYDLTRIITHRMDLKEAVEAYDMFDRKLDGCIKIVLRT</sequence>
<dbReference type="Pfam" id="PF00107">
    <property type="entry name" value="ADH_zinc_N"/>
    <property type="match status" value="1"/>
</dbReference>
<evidence type="ECO:0000259" key="6">
    <source>
        <dbReference type="SMART" id="SM00829"/>
    </source>
</evidence>
<keyword evidence="2 5" id="KW-0479">Metal-binding</keyword>
<evidence type="ECO:0000256" key="1">
    <source>
        <dbReference type="ARBA" id="ARBA00001947"/>
    </source>
</evidence>
<dbReference type="GO" id="GO:0008270">
    <property type="term" value="F:zinc ion binding"/>
    <property type="evidence" value="ECO:0007669"/>
    <property type="project" value="InterPro"/>
</dbReference>
<dbReference type="InParanoid" id="A0A0L0HHA0"/>
<dbReference type="eggNOG" id="KOG0024">
    <property type="taxonomic scope" value="Eukaryota"/>
</dbReference>
<dbReference type="Pfam" id="PF08240">
    <property type="entry name" value="ADH_N"/>
    <property type="match status" value="1"/>
</dbReference>
<dbReference type="VEuPathDB" id="FungiDB:SPPG_04804"/>
<accession>A0A0L0HHA0</accession>
<evidence type="ECO:0000256" key="5">
    <source>
        <dbReference type="RuleBase" id="RU361277"/>
    </source>
</evidence>
<feature type="domain" description="Enoyl reductase (ER)" evidence="6">
    <location>
        <begin position="21"/>
        <end position="361"/>
    </location>
</feature>
<dbReference type="Gene3D" id="3.40.50.720">
    <property type="entry name" value="NAD(P)-binding Rossmann-like Domain"/>
    <property type="match status" value="1"/>
</dbReference>
<dbReference type="SUPFAM" id="SSF51735">
    <property type="entry name" value="NAD(P)-binding Rossmann-fold domains"/>
    <property type="match status" value="1"/>
</dbReference>
<dbReference type="InterPro" id="IPR013154">
    <property type="entry name" value="ADH-like_N"/>
</dbReference>
<dbReference type="EMBL" id="KQ257456">
    <property type="protein sequence ID" value="KND00488.1"/>
    <property type="molecule type" value="Genomic_DNA"/>
</dbReference>
<dbReference type="InterPro" id="IPR013149">
    <property type="entry name" value="ADH-like_C"/>
</dbReference>
<dbReference type="OMA" id="MRATTIH"/>
<evidence type="ECO:0000256" key="4">
    <source>
        <dbReference type="ARBA" id="ARBA00023002"/>
    </source>
</evidence>
<keyword evidence="3 5" id="KW-0862">Zinc</keyword>
<dbReference type="CDD" id="cd08284">
    <property type="entry name" value="FDH_like_2"/>
    <property type="match status" value="1"/>
</dbReference>
<comment type="cofactor">
    <cofactor evidence="1 5">
        <name>Zn(2+)</name>
        <dbReference type="ChEBI" id="CHEBI:29105"/>
    </cofactor>
</comment>
<reference evidence="7 8" key="1">
    <citation type="submission" date="2009-08" db="EMBL/GenBank/DDBJ databases">
        <title>The Genome Sequence of Spizellomyces punctatus strain DAOM BR117.</title>
        <authorList>
            <consortium name="The Broad Institute Genome Sequencing Platform"/>
            <person name="Russ C."/>
            <person name="Cuomo C."/>
            <person name="Shea T."/>
            <person name="Young S.K."/>
            <person name="Zeng Q."/>
            <person name="Koehrsen M."/>
            <person name="Haas B."/>
            <person name="Borodovsky M."/>
            <person name="Guigo R."/>
            <person name="Alvarado L."/>
            <person name="Berlin A."/>
            <person name="Bochicchio J."/>
            <person name="Borenstein D."/>
            <person name="Chapman S."/>
            <person name="Chen Z."/>
            <person name="Engels R."/>
            <person name="Freedman E."/>
            <person name="Gellesch M."/>
            <person name="Goldberg J."/>
            <person name="Griggs A."/>
            <person name="Gujja S."/>
            <person name="Heiman D."/>
            <person name="Hepburn T."/>
            <person name="Howarth C."/>
            <person name="Jen D."/>
            <person name="Larson L."/>
            <person name="Lewis B."/>
            <person name="Mehta T."/>
            <person name="Park D."/>
            <person name="Pearson M."/>
            <person name="Roberts A."/>
            <person name="Saif S."/>
            <person name="Shenoy N."/>
            <person name="Sisk P."/>
            <person name="Stolte C."/>
            <person name="Sykes S."/>
            <person name="Thomson T."/>
            <person name="Walk T."/>
            <person name="White J."/>
            <person name="Yandava C."/>
            <person name="Burger G."/>
            <person name="Gray M.W."/>
            <person name="Holland P.W.H."/>
            <person name="King N."/>
            <person name="Lang F.B.F."/>
            <person name="Roger A.J."/>
            <person name="Ruiz-Trillo I."/>
            <person name="Lander E."/>
            <person name="Nusbaum C."/>
        </authorList>
    </citation>
    <scope>NUCLEOTIDE SEQUENCE [LARGE SCALE GENOMIC DNA]</scope>
    <source>
        <strain evidence="7 8">DAOM BR117</strain>
    </source>
</reference>
<dbReference type="InterPro" id="IPR036291">
    <property type="entry name" value="NAD(P)-bd_dom_sf"/>
</dbReference>
<organism evidence="7 8">
    <name type="scientific">Spizellomyces punctatus (strain DAOM BR117)</name>
    <dbReference type="NCBI Taxonomy" id="645134"/>
    <lineage>
        <taxon>Eukaryota</taxon>
        <taxon>Fungi</taxon>
        <taxon>Fungi incertae sedis</taxon>
        <taxon>Chytridiomycota</taxon>
        <taxon>Chytridiomycota incertae sedis</taxon>
        <taxon>Chytridiomycetes</taxon>
        <taxon>Spizellomycetales</taxon>
        <taxon>Spizellomycetaceae</taxon>
        <taxon>Spizellomyces</taxon>
    </lineage>
</organism>
<dbReference type="Proteomes" id="UP000053201">
    <property type="component" value="Unassembled WGS sequence"/>
</dbReference>
<dbReference type="SUPFAM" id="SSF50129">
    <property type="entry name" value="GroES-like"/>
    <property type="match status" value="1"/>
</dbReference>
<dbReference type="GO" id="GO:0016491">
    <property type="term" value="F:oxidoreductase activity"/>
    <property type="evidence" value="ECO:0007669"/>
    <property type="project" value="UniProtKB-KW"/>
</dbReference>
<keyword evidence="8" id="KW-1185">Reference proteome</keyword>
<dbReference type="Gene3D" id="3.90.180.10">
    <property type="entry name" value="Medium-chain alcohol dehydrogenases, catalytic domain"/>
    <property type="match status" value="1"/>
</dbReference>
<dbReference type="RefSeq" id="XP_016608527.1">
    <property type="nucleotide sequence ID" value="XM_016753038.1"/>
</dbReference>
<keyword evidence="4" id="KW-0560">Oxidoreductase</keyword>
<dbReference type="PANTHER" id="PTHR42813:SF2">
    <property type="entry name" value="DEHYDROGENASE, ZINC-CONTAINING, PUTATIVE (AFU_ORTHOLOGUE AFUA_2G02810)-RELATED"/>
    <property type="match status" value="1"/>
</dbReference>
<dbReference type="GeneID" id="27688234"/>
<evidence type="ECO:0000256" key="3">
    <source>
        <dbReference type="ARBA" id="ARBA00022833"/>
    </source>
</evidence>
<evidence type="ECO:0000256" key="2">
    <source>
        <dbReference type="ARBA" id="ARBA00022723"/>
    </source>
</evidence>
<dbReference type="SMART" id="SM00829">
    <property type="entry name" value="PKS_ER"/>
    <property type="match status" value="1"/>
</dbReference>
<name>A0A0L0HHA0_SPIPD</name>
<dbReference type="STRING" id="645134.A0A0L0HHA0"/>
<evidence type="ECO:0000313" key="8">
    <source>
        <dbReference type="Proteomes" id="UP000053201"/>
    </source>
</evidence>
<gene>
    <name evidence="7" type="ORF">SPPG_04804</name>
</gene>
<dbReference type="AlphaFoldDB" id="A0A0L0HHA0"/>
<dbReference type="InterPro" id="IPR002328">
    <property type="entry name" value="ADH_Zn_CS"/>
</dbReference>
<proteinExistence type="inferred from homology"/>
<protein>
    <recommendedName>
        <fullName evidence="6">Enoyl reductase (ER) domain-containing protein</fullName>
    </recommendedName>
</protein>
<comment type="similarity">
    <text evidence="5">Belongs to the zinc-containing alcohol dehydrogenase family.</text>
</comment>
<dbReference type="PANTHER" id="PTHR42813">
    <property type="entry name" value="ZINC-TYPE ALCOHOL DEHYDROGENASE-LIKE"/>
    <property type="match status" value="1"/>
</dbReference>
<evidence type="ECO:0000313" key="7">
    <source>
        <dbReference type="EMBL" id="KND00488.1"/>
    </source>
</evidence>
<dbReference type="InterPro" id="IPR020843">
    <property type="entry name" value="ER"/>
</dbReference>
<dbReference type="InterPro" id="IPR011032">
    <property type="entry name" value="GroES-like_sf"/>
</dbReference>
<dbReference type="PROSITE" id="PS00059">
    <property type="entry name" value="ADH_ZINC"/>
    <property type="match status" value="1"/>
</dbReference>
<dbReference type="OrthoDB" id="3941538at2759"/>